<feature type="active site" evidence="6">
    <location>
        <position position="362"/>
    </location>
</feature>
<reference evidence="8 9" key="1">
    <citation type="submission" date="2018-06" db="EMBL/GenBank/DDBJ databases">
        <authorList>
            <consortium name="Pathogen Informatics"/>
            <person name="Doyle S."/>
        </authorList>
    </citation>
    <scope>NUCLEOTIDE SEQUENCE [LARGE SCALE GENOMIC DNA]</scope>
    <source>
        <strain evidence="8 9">NCTC13834</strain>
    </source>
</reference>
<keyword evidence="3 8" id="KW-0808">Transferase</keyword>
<dbReference type="InterPro" id="IPR050723">
    <property type="entry name" value="CFA/CMAS"/>
</dbReference>
<evidence type="ECO:0000256" key="1">
    <source>
        <dbReference type="ARBA" id="ARBA00010815"/>
    </source>
</evidence>
<name>A0A380GM74_9STAP</name>
<sequence>MAMSIKKVIYKKLLKNLSTEPFDVTFWDGSTIHYNDGISKFRLTFNKPLNRKSLKENPMIALAEGYMDKDIEVEGHLEYVMETIFSKQSSFINQPKKKLSKSTKKGNNKQTSKENASFHYDIGNDFYRLWLDPTMNYSCAYFKSEHDSLYEAQVNKMNHILKKLNLQPGQRLLDIGSGWGHLIIEAAKQYNVRSLGITLSEEQYRKTLERVEAEGLVGQVDVKLMDYRDLMNENITFDRIVSVGMLEHVGHENIPTFMDNTHKLLKEGGVALLHCITGLEEVEGNEFLTKYIFPGGAIPSIRELIDHMSQNNLRIVDVESLRRHYTLTLRHWVENFESNIDKVRDQFDERFIRMWRLYLNACAANFTYGVSDLHQFLITKGVNNDLPMTRDYLYQEDE</sequence>
<feature type="domain" description="DUF7884" evidence="7">
    <location>
        <begin position="9"/>
        <end position="95"/>
    </location>
</feature>
<dbReference type="GO" id="GO:0032259">
    <property type="term" value="P:methylation"/>
    <property type="evidence" value="ECO:0007669"/>
    <property type="project" value="UniProtKB-KW"/>
</dbReference>
<dbReference type="CDD" id="cd02440">
    <property type="entry name" value="AdoMet_MTases"/>
    <property type="match status" value="1"/>
</dbReference>
<evidence type="ECO:0000256" key="3">
    <source>
        <dbReference type="ARBA" id="ARBA00022679"/>
    </source>
</evidence>
<dbReference type="PIRSF" id="PIRSF003085">
    <property type="entry name" value="CMAS"/>
    <property type="match status" value="1"/>
</dbReference>
<dbReference type="SUPFAM" id="SSF53335">
    <property type="entry name" value="S-adenosyl-L-methionine-dependent methyltransferases"/>
    <property type="match status" value="1"/>
</dbReference>
<dbReference type="Gene3D" id="3.40.50.150">
    <property type="entry name" value="Vaccinia Virus protein VP39"/>
    <property type="match status" value="1"/>
</dbReference>
<dbReference type="EC" id="2.1.1.79" evidence="8"/>
<dbReference type="PANTHER" id="PTHR43667:SF1">
    <property type="entry name" value="CYCLOPROPANE-FATTY-ACYL-PHOSPHOLIPID SYNTHASE"/>
    <property type="match status" value="1"/>
</dbReference>
<dbReference type="Proteomes" id="UP000254412">
    <property type="component" value="Unassembled WGS sequence"/>
</dbReference>
<evidence type="ECO:0000256" key="2">
    <source>
        <dbReference type="ARBA" id="ARBA00022603"/>
    </source>
</evidence>
<keyword evidence="5" id="KW-0443">Lipid metabolism</keyword>
<keyword evidence="2 8" id="KW-0489">Methyltransferase</keyword>
<protein>
    <submittedName>
        <fullName evidence="8">Cyclopropane-fatty-acyl-phospholipid synthase</fullName>
        <ecNumber evidence="8">2.1.1.79</ecNumber>
    </submittedName>
</protein>
<dbReference type="InterPro" id="IPR057206">
    <property type="entry name" value="DUF7884"/>
</dbReference>
<organism evidence="8 9">
    <name type="scientific">Staphylococcus nepalensis</name>
    <dbReference type="NCBI Taxonomy" id="214473"/>
    <lineage>
        <taxon>Bacteria</taxon>
        <taxon>Bacillati</taxon>
        <taxon>Bacillota</taxon>
        <taxon>Bacilli</taxon>
        <taxon>Bacillales</taxon>
        <taxon>Staphylococcaceae</taxon>
        <taxon>Staphylococcus</taxon>
    </lineage>
</organism>
<dbReference type="Pfam" id="PF02353">
    <property type="entry name" value="CMAS"/>
    <property type="match status" value="1"/>
</dbReference>
<dbReference type="EMBL" id="UHDS01000001">
    <property type="protein sequence ID" value="SUM55189.1"/>
    <property type="molecule type" value="Genomic_DNA"/>
</dbReference>
<dbReference type="GO" id="GO:0008610">
    <property type="term" value="P:lipid biosynthetic process"/>
    <property type="evidence" value="ECO:0007669"/>
    <property type="project" value="InterPro"/>
</dbReference>
<proteinExistence type="inferred from homology"/>
<comment type="similarity">
    <text evidence="1">Belongs to the CFA/CMAS family.</text>
</comment>
<evidence type="ECO:0000259" key="7">
    <source>
        <dbReference type="Pfam" id="PF25371"/>
    </source>
</evidence>
<dbReference type="AlphaFoldDB" id="A0A380GM74"/>
<dbReference type="InterPro" id="IPR003333">
    <property type="entry name" value="CMAS"/>
</dbReference>
<dbReference type="RefSeq" id="WP_269668774.1">
    <property type="nucleotide sequence ID" value="NZ_BMCF01000002.1"/>
</dbReference>
<evidence type="ECO:0000256" key="4">
    <source>
        <dbReference type="ARBA" id="ARBA00022691"/>
    </source>
</evidence>
<evidence type="ECO:0000256" key="5">
    <source>
        <dbReference type="ARBA" id="ARBA00023098"/>
    </source>
</evidence>
<evidence type="ECO:0000313" key="9">
    <source>
        <dbReference type="Proteomes" id="UP000254412"/>
    </source>
</evidence>
<gene>
    <name evidence="8" type="primary">cfa</name>
    <name evidence="8" type="ORF">NCTC13834_01550</name>
</gene>
<accession>A0A380GM74</accession>
<dbReference type="Pfam" id="PF25371">
    <property type="entry name" value="DUF7884"/>
    <property type="match status" value="1"/>
</dbReference>
<evidence type="ECO:0000313" key="8">
    <source>
        <dbReference type="EMBL" id="SUM55189.1"/>
    </source>
</evidence>
<keyword evidence="4" id="KW-0949">S-adenosyl-L-methionine</keyword>
<evidence type="ECO:0000256" key="6">
    <source>
        <dbReference type="PIRSR" id="PIRSR003085-1"/>
    </source>
</evidence>
<dbReference type="InterPro" id="IPR029063">
    <property type="entry name" value="SAM-dependent_MTases_sf"/>
</dbReference>
<dbReference type="GO" id="GO:0008825">
    <property type="term" value="F:cyclopropane-fatty-acyl-phospholipid synthase activity"/>
    <property type="evidence" value="ECO:0007669"/>
    <property type="project" value="UniProtKB-EC"/>
</dbReference>
<dbReference type="PANTHER" id="PTHR43667">
    <property type="entry name" value="CYCLOPROPANE-FATTY-ACYL-PHOSPHOLIPID SYNTHASE"/>
    <property type="match status" value="1"/>
</dbReference>